<dbReference type="OrthoDB" id="2143914at2759"/>
<evidence type="ECO:0000256" key="4">
    <source>
        <dbReference type="ARBA" id="ARBA00023163"/>
    </source>
</evidence>
<keyword evidence="5" id="KW-0539">Nucleus</keyword>
<dbReference type="InterPro" id="IPR015495">
    <property type="entry name" value="Myb_TF_plants"/>
</dbReference>
<comment type="subcellular location">
    <subcellularLocation>
        <location evidence="1">Nucleus</location>
    </subcellularLocation>
</comment>
<organism evidence="9 10">
    <name type="scientific">Carpinus fangiana</name>
    <dbReference type="NCBI Taxonomy" id="176857"/>
    <lineage>
        <taxon>Eukaryota</taxon>
        <taxon>Viridiplantae</taxon>
        <taxon>Streptophyta</taxon>
        <taxon>Embryophyta</taxon>
        <taxon>Tracheophyta</taxon>
        <taxon>Spermatophyta</taxon>
        <taxon>Magnoliopsida</taxon>
        <taxon>eudicotyledons</taxon>
        <taxon>Gunneridae</taxon>
        <taxon>Pentapetalae</taxon>
        <taxon>rosids</taxon>
        <taxon>fabids</taxon>
        <taxon>Fagales</taxon>
        <taxon>Betulaceae</taxon>
        <taxon>Carpinus</taxon>
    </lineage>
</organism>
<dbReference type="AlphaFoldDB" id="A0A5N6RGC3"/>
<keyword evidence="3" id="KW-0238">DNA-binding</keyword>
<evidence type="ECO:0000313" key="10">
    <source>
        <dbReference type="Proteomes" id="UP000327013"/>
    </source>
</evidence>
<evidence type="ECO:0000256" key="3">
    <source>
        <dbReference type="ARBA" id="ARBA00023125"/>
    </source>
</evidence>
<feature type="region of interest" description="Disordered" evidence="6">
    <location>
        <begin position="175"/>
        <end position="200"/>
    </location>
</feature>
<keyword evidence="2" id="KW-0805">Transcription regulation</keyword>
<evidence type="ECO:0000259" key="7">
    <source>
        <dbReference type="PROSITE" id="PS50090"/>
    </source>
</evidence>
<feature type="domain" description="Myb-like" evidence="7">
    <location>
        <begin position="9"/>
        <end position="61"/>
    </location>
</feature>
<dbReference type="InterPro" id="IPR001005">
    <property type="entry name" value="SANT/Myb"/>
</dbReference>
<dbReference type="GO" id="GO:0003677">
    <property type="term" value="F:DNA binding"/>
    <property type="evidence" value="ECO:0007669"/>
    <property type="project" value="UniProtKB-KW"/>
</dbReference>
<feature type="domain" description="HTH myb-type" evidence="8">
    <location>
        <begin position="62"/>
        <end position="116"/>
    </location>
</feature>
<dbReference type="PROSITE" id="PS51294">
    <property type="entry name" value="HTH_MYB"/>
    <property type="match status" value="2"/>
</dbReference>
<proteinExistence type="predicted"/>
<feature type="region of interest" description="Disordered" evidence="6">
    <location>
        <begin position="136"/>
        <end position="161"/>
    </location>
</feature>
<dbReference type="FunFam" id="1.10.10.60:FF:000121">
    <property type="entry name" value="Myb transcription factor"/>
    <property type="match status" value="1"/>
</dbReference>
<dbReference type="GO" id="GO:0005634">
    <property type="term" value="C:nucleus"/>
    <property type="evidence" value="ECO:0007669"/>
    <property type="project" value="UniProtKB-SubCell"/>
</dbReference>
<dbReference type="CDD" id="cd00167">
    <property type="entry name" value="SANT"/>
    <property type="match status" value="2"/>
</dbReference>
<dbReference type="Pfam" id="PF00249">
    <property type="entry name" value="Myb_DNA-binding"/>
    <property type="match status" value="2"/>
</dbReference>
<evidence type="ECO:0000313" key="9">
    <source>
        <dbReference type="EMBL" id="KAE8076857.1"/>
    </source>
</evidence>
<dbReference type="SUPFAM" id="SSF46689">
    <property type="entry name" value="Homeodomain-like"/>
    <property type="match status" value="1"/>
</dbReference>
<feature type="domain" description="Myb-like" evidence="7">
    <location>
        <begin position="62"/>
        <end position="112"/>
    </location>
</feature>
<dbReference type="Proteomes" id="UP000327013">
    <property type="component" value="Chromosome 6"/>
</dbReference>
<accession>A0A5N6RGC3</accession>
<dbReference type="PROSITE" id="PS50090">
    <property type="entry name" value="MYB_LIKE"/>
    <property type="match status" value="2"/>
</dbReference>
<evidence type="ECO:0000256" key="6">
    <source>
        <dbReference type="SAM" id="MobiDB-lite"/>
    </source>
</evidence>
<evidence type="ECO:0000256" key="1">
    <source>
        <dbReference type="ARBA" id="ARBA00004123"/>
    </source>
</evidence>
<dbReference type="EMBL" id="CM017326">
    <property type="protein sequence ID" value="KAE8076857.1"/>
    <property type="molecule type" value="Genomic_DNA"/>
</dbReference>
<reference evidence="9 10" key="1">
    <citation type="submission" date="2019-06" db="EMBL/GenBank/DDBJ databases">
        <title>A chromosomal-level reference genome of Carpinus fangiana (Coryloideae, Betulaceae).</title>
        <authorList>
            <person name="Yang X."/>
            <person name="Wang Z."/>
            <person name="Zhang L."/>
            <person name="Hao G."/>
            <person name="Liu J."/>
            <person name="Yang Y."/>
        </authorList>
    </citation>
    <scope>NUCLEOTIDE SEQUENCE [LARGE SCALE GENOMIC DNA]</scope>
    <source>
        <strain evidence="9">Cfa_2016G</strain>
        <tissue evidence="9">Leaf</tissue>
    </source>
</reference>
<keyword evidence="4" id="KW-0804">Transcription</keyword>
<feature type="compositionally biased region" description="Basic and acidic residues" evidence="6">
    <location>
        <begin position="184"/>
        <end position="193"/>
    </location>
</feature>
<dbReference type="PANTHER" id="PTHR47999:SF109">
    <property type="entry name" value="TRANSCRIPTION FACTOR MYB15-LIKE"/>
    <property type="match status" value="1"/>
</dbReference>
<name>A0A5N6RGC3_9ROSI</name>
<feature type="domain" description="HTH myb-type" evidence="8">
    <location>
        <begin position="9"/>
        <end position="61"/>
    </location>
</feature>
<gene>
    <name evidence="9" type="ORF">FH972_015481</name>
</gene>
<sequence>MGRAPCCENLGLKRGRWTAEEDEILTNYIHANGEGSWRTLPKNAGLLRCGKSCRLRWINYLREDLKRGNITAEEEETIVNLRSALGNRWSLIAGHLPGRTDNEIKNYWNTHLSRKLYNFNKAGNEVPFPSVMAADHQRMRRSGGRGRERRPAMKRQKKTTTNNINVEFMSLLNPESTATSDVVEPSKSEEKPRLPAGSCLDNTMRMFGPCDEGKSSVGLCPNNKGSATEKRESESMGPYEWLDGEMTRLSYILNPSGNGVVGVNEALGTEKETTSEREGSVLSSNAADGELHNCSSSITSAFDDEWIDWNWVGGVDQCHHQWELWNEGDNTFSCLWGAEKDEEAD</sequence>
<keyword evidence="10" id="KW-1185">Reference proteome</keyword>
<evidence type="ECO:0000256" key="5">
    <source>
        <dbReference type="ARBA" id="ARBA00023242"/>
    </source>
</evidence>
<evidence type="ECO:0000259" key="8">
    <source>
        <dbReference type="PROSITE" id="PS51294"/>
    </source>
</evidence>
<dbReference type="Gene3D" id="1.10.10.60">
    <property type="entry name" value="Homeodomain-like"/>
    <property type="match status" value="2"/>
</dbReference>
<dbReference type="InterPro" id="IPR009057">
    <property type="entry name" value="Homeodomain-like_sf"/>
</dbReference>
<protein>
    <submittedName>
        <fullName evidence="9">Uncharacterized protein</fullName>
    </submittedName>
</protein>
<evidence type="ECO:0000256" key="2">
    <source>
        <dbReference type="ARBA" id="ARBA00023015"/>
    </source>
</evidence>
<dbReference type="InterPro" id="IPR017930">
    <property type="entry name" value="Myb_dom"/>
</dbReference>
<dbReference type="PANTHER" id="PTHR47999">
    <property type="entry name" value="TRANSCRIPTION FACTOR MYB8-RELATED-RELATED"/>
    <property type="match status" value="1"/>
</dbReference>
<dbReference type="SMART" id="SM00717">
    <property type="entry name" value="SANT"/>
    <property type="match status" value="2"/>
</dbReference>